<sequence>MSTVVTTWTGAKARALRTALRLTIDEMAERLGSSPRGIAKWDSQPDLHPGVASQRDLDVLLGAATEAEQARFALLLKDLGDTGSAKATDQGVVVGGEGWVPSDQQGEDLAGIGARRPSASVLADPIQITVQAAAASFEFLAWAEDQLPGAVVDYVMSELQRLATAYVHQPALPIFVDLVQLRDVTFRLLKNRPHPRQSRTLFFTAGSVCTLLAHASQNLGNSSAARTQAATAWACAEQADHAGLRAWVRGTQALIAEWTDSYAQAVSFSQDGQRYASGEQLVRLAAIEGRSLARTGDAEGAIDAVARATQARDAVDGPDELGELGGILTFPEAKQLYYAGSTLSLVGRHADAEKAARDAISLYVAGSPADRSYGDEALARVDVAAARLADDDLDGVRESLAPVLALPANQRIRQIGDGLSRVQQVLARPRYVRAAPGMELAESIAGFSATDAFPHLR</sequence>
<dbReference type="PROSITE" id="PS50943">
    <property type="entry name" value="HTH_CROC1"/>
    <property type="match status" value="1"/>
</dbReference>
<dbReference type="OrthoDB" id="4523834at2"/>
<accession>A0A4R0IRA4</accession>
<dbReference type="Proteomes" id="UP000293342">
    <property type="component" value="Unassembled WGS sequence"/>
</dbReference>
<dbReference type="InterPro" id="IPR001387">
    <property type="entry name" value="Cro/C1-type_HTH"/>
</dbReference>
<protein>
    <submittedName>
        <fullName evidence="2">XRE family transcriptional regulator</fullName>
    </submittedName>
</protein>
<dbReference type="CDD" id="cd00093">
    <property type="entry name" value="HTH_XRE"/>
    <property type="match status" value="1"/>
</dbReference>
<gene>
    <name evidence="2" type="ORF">E0H75_42115</name>
</gene>
<dbReference type="EMBL" id="SJKD01000019">
    <property type="protein sequence ID" value="TCC33858.1"/>
    <property type="molecule type" value="Genomic_DNA"/>
</dbReference>
<dbReference type="AlphaFoldDB" id="A0A4R0IRA4"/>
<reference evidence="2 3" key="1">
    <citation type="submission" date="2019-02" db="EMBL/GenBank/DDBJ databases">
        <title>Kribbella capetownensis sp. nov. and Kribbella speibonae sp. nov., isolated from soil.</title>
        <authorList>
            <person name="Curtis S.M."/>
            <person name="Norton I."/>
            <person name="Everest G.J."/>
            <person name="Meyers P.R."/>
        </authorList>
    </citation>
    <scope>NUCLEOTIDE SEQUENCE [LARGE SCALE GENOMIC DNA]</scope>
    <source>
        <strain evidence="2 3">YM53</strain>
    </source>
</reference>
<dbReference type="RefSeq" id="WP_131519345.1">
    <property type="nucleotide sequence ID" value="NZ_SJKD01000019.1"/>
</dbReference>
<comment type="caution">
    <text evidence="2">The sequence shown here is derived from an EMBL/GenBank/DDBJ whole genome shotgun (WGS) entry which is preliminary data.</text>
</comment>
<keyword evidence="3" id="KW-1185">Reference proteome</keyword>
<feature type="domain" description="HTH cro/C1-type" evidence="1">
    <location>
        <begin position="14"/>
        <end position="41"/>
    </location>
</feature>
<evidence type="ECO:0000313" key="2">
    <source>
        <dbReference type="EMBL" id="TCC33858.1"/>
    </source>
</evidence>
<evidence type="ECO:0000313" key="3">
    <source>
        <dbReference type="Proteomes" id="UP000293342"/>
    </source>
</evidence>
<evidence type="ECO:0000259" key="1">
    <source>
        <dbReference type="PROSITE" id="PS50943"/>
    </source>
</evidence>
<name>A0A4R0IRA4_9ACTN</name>
<proteinExistence type="predicted"/>
<organism evidence="2 3">
    <name type="scientific">Kribbella capetownensis</name>
    <dbReference type="NCBI Taxonomy" id="1572659"/>
    <lineage>
        <taxon>Bacteria</taxon>
        <taxon>Bacillati</taxon>
        <taxon>Actinomycetota</taxon>
        <taxon>Actinomycetes</taxon>
        <taxon>Propionibacteriales</taxon>
        <taxon>Kribbellaceae</taxon>
        <taxon>Kribbella</taxon>
    </lineage>
</organism>